<keyword evidence="1" id="KW-0732">Signal</keyword>
<keyword evidence="3" id="KW-1185">Reference proteome</keyword>
<dbReference type="RefSeq" id="WP_188586397.1">
    <property type="nucleotide sequence ID" value="NZ_BMGC01000011.1"/>
</dbReference>
<proteinExistence type="predicted"/>
<dbReference type="InterPro" id="IPR046037">
    <property type="entry name" value="DUF5995"/>
</dbReference>
<evidence type="ECO:0000256" key="1">
    <source>
        <dbReference type="SAM" id="SignalP"/>
    </source>
</evidence>
<dbReference type="EMBL" id="BMGC01000011">
    <property type="protein sequence ID" value="GGB31277.1"/>
    <property type="molecule type" value="Genomic_DNA"/>
</dbReference>
<reference evidence="2" key="1">
    <citation type="journal article" date="2014" name="Int. J. Syst. Evol. Microbiol.">
        <title>Complete genome sequence of Corynebacterium casei LMG S-19264T (=DSM 44701T), isolated from a smear-ripened cheese.</title>
        <authorList>
            <consortium name="US DOE Joint Genome Institute (JGI-PGF)"/>
            <person name="Walter F."/>
            <person name="Albersmeier A."/>
            <person name="Kalinowski J."/>
            <person name="Ruckert C."/>
        </authorList>
    </citation>
    <scope>NUCLEOTIDE SEQUENCE</scope>
    <source>
        <strain evidence="2">CGMCC 1.12827</strain>
    </source>
</reference>
<comment type="caution">
    <text evidence="2">The sequence shown here is derived from an EMBL/GenBank/DDBJ whole genome shotgun (WGS) entry which is preliminary data.</text>
</comment>
<dbReference type="AlphaFoldDB" id="A0A916T4L6"/>
<sequence>MRRIVSIAVSMCCAATVLAGDPAGASAQPPAGCATLLSAADVAQVSTLSAPPPAVTGTAPLDTLTDHVWRLSEISDILVRNHDRRGLFTVGLAATEHAAVLPLETSGTLADPTWAQRLSVLLLDRYLAAVHAEFTGGVVPAHWQRYFTLGDDCSVSGVRAAATGYNGHITVDLAYAVADSAATRANAADFYRIVDAIAAHGDAIVDATERDYGVDLGPTFRFYFLGEGLDRLVGAGRASNAMLRAADVGYNVLTFESGLALQNPSTRRAAVTSVNALWSTGDAALGAADDLGVLELR</sequence>
<name>A0A916T4L6_9ACTN</name>
<protein>
    <submittedName>
        <fullName evidence="2">Uncharacterized protein</fullName>
    </submittedName>
</protein>
<feature type="chain" id="PRO_5038907927" evidence="1">
    <location>
        <begin position="20"/>
        <end position="297"/>
    </location>
</feature>
<dbReference type="Proteomes" id="UP000621454">
    <property type="component" value="Unassembled WGS sequence"/>
</dbReference>
<organism evidence="2 3">
    <name type="scientific">Gordonia jinhuaensis</name>
    <dbReference type="NCBI Taxonomy" id="1517702"/>
    <lineage>
        <taxon>Bacteria</taxon>
        <taxon>Bacillati</taxon>
        <taxon>Actinomycetota</taxon>
        <taxon>Actinomycetes</taxon>
        <taxon>Mycobacteriales</taxon>
        <taxon>Gordoniaceae</taxon>
        <taxon>Gordonia</taxon>
    </lineage>
</organism>
<reference evidence="2" key="2">
    <citation type="submission" date="2020-09" db="EMBL/GenBank/DDBJ databases">
        <authorList>
            <person name="Sun Q."/>
            <person name="Zhou Y."/>
        </authorList>
    </citation>
    <scope>NUCLEOTIDE SEQUENCE</scope>
    <source>
        <strain evidence="2">CGMCC 1.12827</strain>
    </source>
</reference>
<evidence type="ECO:0000313" key="2">
    <source>
        <dbReference type="EMBL" id="GGB31277.1"/>
    </source>
</evidence>
<accession>A0A916T4L6</accession>
<dbReference type="Pfam" id="PF19458">
    <property type="entry name" value="DUF5995"/>
    <property type="match status" value="1"/>
</dbReference>
<feature type="signal peptide" evidence="1">
    <location>
        <begin position="1"/>
        <end position="19"/>
    </location>
</feature>
<evidence type="ECO:0000313" key="3">
    <source>
        <dbReference type="Proteomes" id="UP000621454"/>
    </source>
</evidence>
<gene>
    <name evidence="2" type="ORF">GCM10011489_19340</name>
</gene>